<accession>A0AAN7USV5</accession>
<name>A0AAN7USV5_9PEZI</name>
<gene>
    <name evidence="1" type="ORF">RRF57_002434</name>
</gene>
<reference evidence="1 2" key="1">
    <citation type="submission" date="2023-10" db="EMBL/GenBank/DDBJ databases">
        <title>Draft genome sequence of Xylaria bambusicola isolate GMP-LS, the root and basal stem rot pathogen of sugarcane in Indonesia.</title>
        <authorList>
            <person name="Selvaraj P."/>
            <person name="Muralishankar V."/>
            <person name="Muruganantham S."/>
            <person name="Sp S."/>
            <person name="Haryani S."/>
            <person name="Lau K.J.X."/>
            <person name="Naqvi N.I."/>
        </authorList>
    </citation>
    <scope>NUCLEOTIDE SEQUENCE [LARGE SCALE GENOMIC DNA]</scope>
    <source>
        <strain evidence="1">GMP-LS</strain>
    </source>
</reference>
<protein>
    <submittedName>
        <fullName evidence="1">Uncharacterized protein</fullName>
    </submittedName>
</protein>
<dbReference type="Proteomes" id="UP001305414">
    <property type="component" value="Unassembled WGS sequence"/>
</dbReference>
<keyword evidence="2" id="KW-1185">Reference proteome</keyword>
<dbReference type="EMBL" id="JAWHQM010000004">
    <property type="protein sequence ID" value="KAK5626719.1"/>
    <property type="molecule type" value="Genomic_DNA"/>
</dbReference>
<sequence length="613" mass="68537">MATLTQTQPSKLALDSVDLTNSVLHPVLNIPPKQQASLLSERTQHHGAVPSLHLNTVEHRQRIPATEQIDFRVRLLRKLREGWKNNETEARFLEIVARVESDGAALFGGLIDPAKFEKLIEAYDKVQAQAGNAAFMHSYINLALQHDFFLGGDYIEAFSHPLLVSVVSYLVGGAIRIVEFRGKNTDPIAINAQDNMLHVDNTPFKEEYKVLLNWRRGQVKGPSGQNFTFLPWTHKGNRAININNQGEPWSSERDSLFVTDESIDGLFEFQKSVKGVSRVIEARHPDQPLSCLFPAGALVHQRYRTEDGDPRSCIITAFHLSKKHPGHISELPPANGRKKTLIEFLVGHQDENSDEEFLDVLLGESLRVEGKLEELFQPDHPSQLVELASLALSDDRLTQWRETVKHAPSPIVHKLNNGLCLSGIDFGNLETLTENLASVMDYDKHCNLQMILYEDGREEIRKPSRKIIGERKKDAITSRLGPWISDIGPASFSAGDLIEPQTLRILCDAVAELAGNLTGVPSSVSNRTEEWNKLTGQAKIFGSLSRLMTDLGEAITRTEGIEAFVVTSLFLFLASEEIYSHLSNSDKTVIRFVIILFLRNYIAAVLLVEAHMS</sequence>
<dbReference type="AlphaFoldDB" id="A0AAN7USV5"/>
<evidence type="ECO:0000313" key="2">
    <source>
        <dbReference type="Proteomes" id="UP001305414"/>
    </source>
</evidence>
<evidence type="ECO:0000313" key="1">
    <source>
        <dbReference type="EMBL" id="KAK5626719.1"/>
    </source>
</evidence>
<comment type="caution">
    <text evidence="1">The sequence shown here is derived from an EMBL/GenBank/DDBJ whole genome shotgun (WGS) entry which is preliminary data.</text>
</comment>
<organism evidence="1 2">
    <name type="scientific">Xylaria bambusicola</name>
    <dbReference type="NCBI Taxonomy" id="326684"/>
    <lineage>
        <taxon>Eukaryota</taxon>
        <taxon>Fungi</taxon>
        <taxon>Dikarya</taxon>
        <taxon>Ascomycota</taxon>
        <taxon>Pezizomycotina</taxon>
        <taxon>Sordariomycetes</taxon>
        <taxon>Xylariomycetidae</taxon>
        <taxon>Xylariales</taxon>
        <taxon>Xylariaceae</taxon>
        <taxon>Xylaria</taxon>
    </lineage>
</organism>
<proteinExistence type="predicted"/>